<dbReference type="Gene3D" id="3.40.50.720">
    <property type="entry name" value="NAD(P)-binding Rossmann-like Domain"/>
    <property type="match status" value="1"/>
</dbReference>
<gene>
    <name evidence="3" type="ORF">H4281_15030</name>
</gene>
<dbReference type="PRINTS" id="PR00080">
    <property type="entry name" value="SDRFAMILY"/>
</dbReference>
<dbReference type="Pfam" id="PF13561">
    <property type="entry name" value="adh_short_C2"/>
    <property type="match status" value="1"/>
</dbReference>
<dbReference type="InterPro" id="IPR036291">
    <property type="entry name" value="NAD(P)-bd_dom_sf"/>
</dbReference>
<dbReference type="Proteomes" id="UP000526734">
    <property type="component" value="Unassembled WGS sequence"/>
</dbReference>
<comment type="similarity">
    <text evidence="1">Belongs to the short-chain dehydrogenases/reductases (SDR) family.</text>
</comment>
<evidence type="ECO:0000313" key="4">
    <source>
        <dbReference type="Proteomes" id="UP000526734"/>
    </source>
</evidence>
<dbReference type="GO" id="GO:0016491">
    <property type="term" value="F:oxidoreductase activity"/>
    <property type="evidence" value="ECO:0007669"/>
    <property type="project" value="UniProtKB-KW"/>
</dbReference>
<name>A0A7W3ZB37_9PSEU</name>
<dbReference type="EMBL" id="JACGZW010000004">
    <property type="protein sequence ID" value="MBB1154454.1"/>
    <property type="molecule type" value="Genomic_DNA"/>
</dbReference>
<protein>
    <submittedName>
        <fullName evidence="3">SDR family oxidoreductase</fullName>
    </submittedName>
</protein>
<dbReference type="SUPFAM" id="SSF51735">
    <property type="entry name" value="NAD(P)-binding Rossmann-fold domains"/>
    <property type="match status" value="1"/>
</dbReference>
<dbReference type="InterPro" id="IPR020904">
    <property type="entry name" value="Sc_DH/Rdtase_CS"/>
</dbReference>
<keyword evidence="2" id="KW-0560">Oxidoreductase</keyword>
<evidence type="ECO:0000256" key="1">
    <source>
        <dbReference type="ARBA" id="ARBA00006484"/>
    </source>
</evidence>
<dbReference type="PANTHER" id="PTHR43943:SF2">
    <property type="entry name" value="DEHYDROGENASE_REDUCTASE 4"/>
    <property type="match status" value="1"/>
</dbReference>
<organism evidence="3 4">
    <name type="scientific">Amycolatopsis dendrobii</name>
    <dbReference type="NCBI Taxonomy" id="2760662"/>
    <lineage>
        <taxon>Bacteria</taxon>
        <taxon>Bacillati</taxon>
        <taxon>Actinomycetota</taxon>
        <taxon>Actinomycetes</taxon>
        <taxon>Pseudonocardiales</taxon>
        <taxon>Pseudonocardiaceae</taxon>
        <taxon>Amycolatopsis</taxon>
    </lineage>
</organism>
<dbReference type="PROSITE" id="PS00061">
    <property type="entry name" value="ADH_SHORT"/>
    <property type="match status" value="1"/>
</dbReference>
<sequence>MNRFAGQVAIVTGASRGIGMAVARRLAREGAVVCATARKAGQLAAAVSSIGPPGKAIGIAGNAAEPGHQDEVVARVMAEFGRIDVLVNNSAANPAFGPVLELEDATLRKVLDTNLVGPLGWIRKVVAAWQGDNGGTVVNVAAVAGLRPVPGIGGYGASKAALIRLTEQLATELAPTVRVNAVAPGVIRTRFAQRLYEGREAEAAAGYPLQRLGEPDDVAGLVAYLASAEASWVTGQTVVVDGGLTLVANA</sequence>
<reference evidence="3 4" key="1">
    <citation type="submission" date="2020-08" db="EMBL/GenBank/DDBJ databases">
        <title>Amycolatopsis sp. nov. DR6-1 isolated from Dendrobium heterocarpum.</title>
        <authorList>
            <person name="Tedsree N."/>
            <person name="Kuncharoen N."/>
            <person name="Likhitwitayawuid K."/>
            <person name="Tanasupawat S."/>
        </authorList>
    </citation>
    <scope>NUCLEOTIDE SEQUENCE [LARGE SCALE GENOMIC DNA]</scope>
    <source>
        <strain evidence="3 4">DR6-1</strain>
    </source>
</reference>
<dbReference type="FunFam" id="3.40.50.720:FF:000084">
    <property type="entry name" value="Short-chain dehydrogenase reductase"/>
    <property type="match status" value="1"/>
</dbReference>
<dbReference type="AlphaFoldDB" id="A0A7W3ZB37"/>
<dbReference type="NCBIfam" id="NF005559">
    <property type="entry name" value="PRK07231.1"/>
    <property type="match status" value="1"/>
</dbReference>
<dbReference type="PRINTS" id="PR00081">
    <property type="entry name" value="GDHRDH"/>
</dbReference>
<proteinExistence type="inferred from homology"/>
<dbReference type="CDD" id="cd05233">
    <property type="entry name" value="SDR_c"/>
    <property type="match status" value="1"/>
</dbReference>
<dbReference type="PANTHER" id="PTHR43943">
    <property type="entry name" value="DEHYDROGENASE/REDUCTASE (SDR FAMILY) MEMBER 4"/>
    <property type="match status" value="1"/>
</dbReference>
<accession>A0A7W3ZB37</accession>
<comment type="caution">
    <text evidence="3">The sequence shown here is derived from an EMBL/GenBank/DDBJ whole genome shotgun (WGS) entry which is preliminary data.</text>
</comment>
<evidence type="ECO:0000256" key="2">
    <source>
        <dbReference type="ARBA" id="ARBA00023002"/>
    </source>
</evidence>
<evidence type="ECO:0000313" key="3">
    <source>
        <dbReference type="EMBL" id="MBB1154454.1"/>
    </source>
</evidence>
<keyword evidence="4" id="KW-1185">Reference proteome</keyword>
<dbReference type="InterPro" id="IPR002347">
    <property type="entry name" value="SDR_fam"/>
</dbReference>
<dbReference type="RefSeq" id="WP_182891494.1">
    <property type="nucleotide sequence ID" value="NZ_JACGZW010000004.1"/>
</dbReference>